<dbReference type="NCBIfam" id="TIGR01539">
    <property type="entry name" value="portal_lambda"/>
    <property type="match status" value="1"/>
</dbReference>
<dbReference type="GO" id="GO:0019068">
    <property type="term" value="P:virion assembly"/>
    <property type="evidence" value="ECO:0007669"/>
    <property type="project" value="InterPro"/>
</dbReference>
<name>A0A1Y5SB93_9RHOB</name>
<sequence>MKLIDLFKRNSAPMQTRRFDGAAGGRRWSSAPSFGRTGPETLAASAPIRSRARYFVANNPWAANGVSALVSGLVGFGIKPASQHPDAGNRASIGAAFATWAKRADAEGRTDLFGLQANAARAMIVDGEAFLHIETRANGLRLRLLPAEMVDEADTRDLPNGGYVVAGIEFNAAGQRVAYHVLKARPTAVSASTYGTIRVPAEDMLHLVHPLGAGQVRGVSWLAPILLRLSELDQLEDALAVGVKTAAMFAGFLVDQNGTGEPFDASDESGILTRGLEPGVLQRLPSGFDIRFSTPQQAQQTAEFVSHQIRAIAAGLGVPAHLVSGDLREANYGSLRAGMVAFRQKLEQIQFGTVIPQMCAPIWERAVSALILRGDLAATDFEAAAPLWLAAEHYPPPMPWIDPAKDVAAIRDALEGGLMSRRQAVAERGYDVETLDSEIAADREREARLGINFNPRAATPEPQKEAGSE</sequence>
<gene>
    <name evidence="2" type="ORF">AQS8620_01252</name>
</gene>
<dbReference type="EMBL" id="FWFS01000004">
    <property type="protein sequence ID" value="SLN35643.1"/>
    <property type="molecule type" value="Genomic_DNA"/>
</dbReference>
<dbReference type="OrthoDB" id="9770450at2"/>
<dbReference type="RefSeq" id="WP_085835983.1">
    <property type="nucleotide sequence ID" value="NZ_FWFS01000004.1"/>
</dbReference>
<feature type="region of interest" description="Disordered" evidence="1">
    <location>
        <begin position="17"/>
        <end position="41"/>
    </location>
</feature>
<dbReference type="AlphaFoldDB" id="A0A1Y5SB93"/>
<dbReference type="Pfam" id="PF05136">
    <property type="entry name" value="Phage_portal_2"/>
    <property type="match status" value="1"/>
</dbReference>
<evidence type="ECO:0000313" key="3">
    <source>
        <dbReference type="Proteomes" id="UP000193862"/>
    </source>
</evidence>
<dbReference type="GO" id="GO:0005198">
    <property type="term" value="F:structural molecule activity"/>
    <property type="evidence" value="ECO:0007669"/>
    <property type="project" value="InterPro"/>
</dbReference>
<organism evidence="2 3">
    <name type="scientific">Aquimixticola soesokkakensis</name>
    <dbReference type="NCBI Taxonomy" id="1519096"/>
    <lineage>
        <taxon>Bacteria</taxon>
        <taxon>Pseudomonadati</taxon>
        <taxon>Pseudomonadota</taxon>
        <taxon>Alphaproteobacteria</taxon>
        <taxon>Rhodobacterales</taxon>
        <taxon>Paracoccaceae</taxon>
        <taxon>Aquimixticola</taxon>
    </lineage>
</organism>
<evidence type="ECO:0000256" key="1">
    <source>
        <dbReference type="SAM" id="MobiDB-lite"/>
    </source>
</evidence>
<evidence type="ECO:0000313" key="2">
    <source>
        <dbReference type="EMBL" id="SLN35643.1"/>
    </source>
</evidence>
<protein>
    <submittedName>
        <fullName evidence="2">Phage portal protein, lambda family</fullName>
    </submittedName>
</protein>
<reference evidence="2 3" key="1">
    <citation type="submission" date="2017-03" db="EMBL/GenBank/DDBJ databases">
        <authorList>
            <person name="Afonso C.L."/>
            <person name="Miller P.J."/>
            <person name="Scott M.A."/>
            <person name="Spackman E."/>
            <person name="Goraichik I."/>
            <person name="Dimitrov K.M."/>
            <person name="Suarez D.L."/>
            <person name="Swayne D.E."/>
        </authorList>
    </citation>
    <scope>NUCLEOTIDE SEQUENCE [LARGE SCALE GENOMIC DNA]</scope>
    <source>
        <strain evidence="2 3">CECT 8620</strain>
    </source>
</reference>
<dbReference type="InterPro" id="IPR006429">
    <property type="entry name" value="Phage_lambda_portal"/>
</dbReference>
<keyword evidence="3" id="KW-1185">Reference proteome</keyword>
<dbReference type="Proteomes" id="UP000193862">
    <property type="component" value="Unassembled WGS sequence"/>
</dbReference>
<proteinExistence type="predicted"/>
<accession>A0A1Y5SB93</accession>